<reference evidence="8" key="1">
    <citation type="submission" date="2022-07" db="EMBL/GenBank/DDBJ databases">
        <authorList>
            <person name="Otstavnykh N."/>
            <person name="Isaeva M."/>
            <person name="Bystritskaya E."/>
        </authorList>
    </citation>
    <scope>NUCLEOTIDE SEQUENCE</scope>
    <source>
        <strain evidence="8">KCTC 52189</strain>
    </source>
</reference>
<evidence type="ECO:0000259" key="7">
    <source>
        <dbReference type="Pfam" id="PF01555"/>
    </source>
</evidence>
<organism evidence="8 9">
    <name type="scientific">Marimonas arenosa</name>
    <dbReference type="NCBI Taxonomy" id="1795305"/>
    <lineage>
        <taxon>Bacteria</taxon>
        <taxon>Pseudomonadati</taxon>
        <taxon>Pseudomonadota</taxon>
        <taxon>Alphaproteobacteria</taxon>
        <taxon>Rhodobacterales</taxon>
        <taxon>Paracoccaceae</taxon>
        <taxon>Marimonas</taxon>
    </lineage>
</organism>
<evidence type="ECO:0000256" key="6">
    <source>
        <dbReference type="ARBA" id="ARBA00047942"/>
    </source>
</evidence>
<gene>
    <name evidence="8" type="ORF">NO357_03585</name>
</gene>
<dbReference type="EMBL" id="JANHAX010000001">
    <property type="protein sequence ID" value="MDQ2088982.1"/>
    <property type="molecule type" value="Genomic_DNA"/>
</dbReference>
<comment type="catalytic activity">
    <reaction evidence="6">
        <text>a 2'-deoxyadenosine in DNA + S-adenosyl-L-methionine = an N(6)-methyl-2'-deoxyadenosine in DNA + S-adenosyl-L-homocysteine + H(+)</text>
        <dbReference type="Rhea" id="RHEA:15197"/>
        <dbReference type="Rhea" id="RHEA-COMP:12418"/>
        <dbReference type="Rhea" id="RHEA-COMP:12419"/>
        <dbReference type="ChEBI" id="CHEBI:15378"/>
        <dbReference type="ChEBI" id="CHEBI:57856"/>
        <dbReference type="ChEBI" id="CHEBI:59789"/>
        <dbReference type="ChEBI" id="CHEBI:90615"/>
        <dbReference type="ChEBI" id="CHEBI:90616"/>
        <dbReference type="EC" id="2.1.1.72"/>
    </reaction>
</comment>
<comment type="similarity">
    <text evidence="1">Belongs to the N(4)/N(6)-methyltransferase family.</text>
</comment>
<keyword evidence="5" id="KW-0949">S-adenosyl-L-methionine</keyword>
<reference evidence="8" key="2">
    <citation type="submission" date="2023-02" db="EMBL/GenBank/DDBJ databases">
        <title>'Rhodoalgimonas zhirmunskyi' gen. nov., isolated from a red alga.</title>
        <authorList>
            <person name="Nedashkovskaya O.I."/>
            <person name="Otstavnykh N.Y."/>
            <person name="Bystritskaya E.P."/>
            <person name="Balabanova L.A."/>
            <person name="Isaeva M.P."/>
        </authorList>
    </citation>
    <scope>NUCLEOTIDE SEQUENCE</scope>
    <source>
        <strain evidence="8">KCTC 52189</strain>
    </source>
</reference>
<protein>
    <recommendedName>
        <fullName evidence="2">site-specific DNA-methyltransferase (adenine-specific)</fullName>
        <ecNumber evidence="2">2.1.1.72</ecNumber>
    </recommendedName>
</protein>
<feature type="domain" description="DNA methylase N-4/N-6" evidence="7">
    <location>
        <begin position="1"/>
        <end position="209"/>
    </location>
</feature>
<dbReference type="GO" id="GO:0032259">
    <property type="term" value="P:methylation"/>
    <property type="evidence" value="ECO:0007669"/>
    <property type="project" value="UniProtKB-KW"/>
</dbReference>
<proteinExistence type="inferred from homology"/>
<accession>A0AAE3WBZ0</accession>
<name>A0AAE3WBZ0_9RHOB</name>
<dbReference type="Gene3D" id="3.40.50.150">
    <property type="entry name" value="Vaccinia Virus protein VP39"/>
    <property type="match status" value="1"/>
</dbReference>
<dbReference type="InterPro" id="IPR002295">
    <property type="entry name" value="N4/N6-MTase_EcoPI_Mod-like"/>
</dbReference>
<evidence type="ECO:0000256" key="5">
    <source>
        <dbReference type="ARBA" id="ARBA00022691"/>
    </source>
</evidence>
<dbReference type="PRINTS" id="PR00506">
    <property type="entry name" value="D21N6MTFRASE"/>
</dbReference>
<dbReference type="InterPro" id="IPR002941">
    <property type="entry name" value="DNA_methylase_N4/N6"/>
</dbReference>
<dbReference type="Proteomes" id="UP001226762">
    <property type="component" value="Unassembled WGS sequence"/>
</dbReference>
<dbReference type="AlphaFoldDB" id="A0AAE3WBZ0"/>
<keyword evidence="9" id="KW-1185">Reference proteome</keyword>
<evidence type="ECO:0000313" key="8">
    <source>
        <dbReference type="EMBL" id="MDQ2088982.1"/>
    </source>
</evidence>
<evidence type="ECO:0000256" key="3">
    <source>
        <dbReference type="ARBA" id="ARBA00022603"/>
    </source>
</evidence>
<dbReference type="GO" id="GO:0003677">
    <property type="term" value="F:DNA binding"/>
    <property type="evidence" value="ECO:0007669"/>
    <property type="project" value="InterPro"/>
</dbReference>
<sequence length="241" mass="26747">MVFSDPPYNVPIDGHVGNSGRVQHREFAMASGEMSSGEFTDFLRTAFRNMADHSVDGAIHFLCMDWRHIAEMLAAGQGVYSELKNLIIWVKDNGGMGTFYRSRHELIFAFKVGAAGHVNSFELGQHGRYRTNVWQHKGVNTMRAGRMDELAMHPTVKPVQMIADAIKDVSGRGEIVLDLFGGSGSTLIAAEKTGRHARLAELDPIYCDRILARWEAWAKDDAEQLVCGWTPPTNAKLEAAE</sequence>
<dbReference type="SUPFAM" id="SSF53335">
    <property type="entry name" value="S-adenosyl-L-methionine-dependent methyltransferases"/>
    <property type="match status" value="1"/>
</dbReference>
<dbReference type="RefSeq" id="WP_306734237.1">
    <property type="nucleotide sequence ID" value="NZ_JANHAX010000001.1"/>
</dbReference>
<dbReference type="GO" id="GO:0008170">
    <property type="term" value="F:N-methyltransferase activity"/>
    <property type="evidence" value="ECO:0007669"/>
    <property type="project" value="InterPro"/>
</dbReference>
<dbReference type="PROSITE" id="PS00092">
    <property type="entry name" value="N6_MTASE"/>
    <property type="match status" value="1"/>
</dbReference>
<evidence type="ECO:0000256" key="1">
    <source>
        <dbReference type="ARBA" id="ARBA00006594"/>
    </source>
</evidence>
<dbReference type="EC" id="2.1.1.72" evidence="2"/>
<comment type="caution">
    <text evidence="8">The sequence shown here is derived from an EMBL/GenBank/DDBJ whole genome shotgun (WGS) entry which is preliminary data.</text>
</comment>
<keyword evidence="3" id="KW-0489">Methyltransferase</keyword>
<dbReference type="InterPro" id="IPR002052">
    <property type="entry name" value="DNA_methylase_N6_adenine_CS"/>
</dbReference>
<evidence type="ECO:0000256" key="2">
    <source>
        <dbReference type="ARBA" id="ARBA00011900"/>
    </source>
</evidence>
<dbReference type="Pfam" id="PF01555">
    <property type="entry name" value="N6_N4_Mtase"/>
    <property type="match status" value="1"/>
</dbReference>
<evidence type="ECO:0000256" key="4">
    <source>
        <dbReference type="ARBA" id="ARBA00022679"/>
    </source>
</evidence>
<dbReference type="InterPro" id="IPR029063">
    <property type="entry name" value="SAM-dependent_MTases_sf"/>
</dbReference>
<keyword evidence="4" id="KW-0808">Transferase</keyword>
<dbReference type="GO" id="GO:0009007">
    <property type="term" value="F:site-specific DNA-methyltransferase (adenine-specific) activity"/>
    <property type="evidence" value="ECO:0007669"/>
    <property type="project" value="UniProtKB-EC"/>
</dbReference>
<evidence type="ECO:0000313" key="9">
    <source>
        <dbReference type="Proteomes" id="UP001226762"/>
    </source>
</evidence>